<reference evidence="1 2" key="1">
    <citation type="submission" date="2020-11" db="EMBL/GenBank/DDBJ databases">
        <title>Streptomyces spirodelae sp. nov., isolated from duckweed.</title>
        <authorList>
            <person name="Saimee Y."/>
            <person name="Duangmal K."/>
        </authorList>
    </citation>
    <scope>NUCLEOTIDE SEQUENCE [LARGE SCALE GENOMIC DNA]</scope>
    <source>
        <strain evidence="1 2">S16-07</strain>
    </source>
</reference>
<proteinExistence type="predicted"/>
<gene>
    <name evidence="1" type="ORF">ITI46_10645</name>
</gene>
<keyword evidence="2" id="KW-1185">Reference proteome</keyword>
<evidence type="ECO:0000313" key="1">
    <source>
        <dbReference type="EMBL" id="MBO8192120.1"/>
    </source>
</evidence>
<comment type="caution">
    <text evidence="1">The sequence shown here is derived from an EMBL/GenBank/DDBJ whole genome shotgun (WGS) entry which is preliminary data.</text>
</comment>
<dbReference type="RefSeq" id="WP_209239211.1">
    <property type="nucleotide sequence ID" value="NZ_JADKMA010000040.1"/>
</dbReference>
<dbReference type="Proteomes" id="UP001519064">
    <property type="component" value="Unassembled WGS sequence"/>
</dbReference>
<name>A0ABS3X9Q7_9ACTN</name>
<protein>
    <submittedName>
        <fullName evidence="1">Uncharacterized protein</fullName>
    </submittedName>
</protein>
<evidence type="ECO:0000313" key="2">
    <source>
        <dbReference type="Proteomes" id="UP001519064"/>
    </source>
</evidence>
<organism evidence="1 2">
    <name type="scientific">Streptomyces oryzae</name>
    <dbReference type="NCBI Taxonomy" id="1434886"/>
    <lineage>
        <taxon>Bacteria</taxon>
        <taxon>Bacillati</taxon>
        <taxon>Actinomycetota</taxon>
        <taxon>Actinomycetes</taxon>
        <taxon>Kitasatosporales</taxon>
        <taxon>Streptomycetaceae</taxon>
        <taxon>Streptomyces</taxon>
    </lineage>
</organism>
<sequence length="123" mass="13021">MLTGAAPAATGYWCEWWAHGGTTEAPQRLQALAVAAPQHALRWARIGLGVIAATLDRPAQAYAFDWLTADPRAAESELARGEPFGFAVSCGEARFEWTARPVSFLPLVGGSPVPHGAAVRGTH</sequence>
<dbReference type="EMBL" id="JADKMA010000040">
    <property type="protein sequence ID" value="MBO8192120.1"/>
    <property type="molecule type" value="Genomic_DNA"/>
</dbReference>
<accession>A0ABS3X9Q7</accession>